<comment type="caution">
    <text evidence="1">The sequence shown here is derived from an EMBL/GenBank/DDBJ whole genome shotgun (WGS) entry which is preliminary data.</text>
</comment>
<sequence length="192" mass="21817">MRRRTLLSVVEWLFVLLLLWLVYETRVPAGSPTPEQAHRLSESSYHYGPSDIARKVVVPFDKNHVVFLGTYKDWFSADSVHKRRGGWGPGTGVAGVPIDRSQPISYSWEGNSNGDSVMTYKFYGYVSGDRIAAVTLSMKEKDSGRTTTMREEIGSDRMFLFLWEAKDGSREWKSLRGLGPDGEVVYEHKFND</sequence>
<protein>
    <submittedName>
        <fullName evidence="1">Uncharacterized protein</fullName>
    </submittedName>
</protein>
<evidence type="ECO:0000313" key="1">
    <source>
        <dbReference type="EMBL" id="MBB6691012.1"/>
    </source>
</evidence>
<proteinExistence type="predicted"/>
<dbReference type="EMBL" id="JACJVR010000019">
    <property type="protein sequence ID" value="MBB6691012.1"/>
    <property type="molecule type" value="Genomic_DNA"/>
</dbReference>
<accession>A0A841TVL2</accession>
<organism evidence="1 2">
    <name type="scientific">Cohnella xylanilytica</name>
    <dbReference type="NCBI Taxonomy" id="557555"/>
    <lineage>
        <taxon>Bacteria</taxon>
        <taxon>Bacillati</taxon>
        <taxon>Bacillota</taxon>
        <taxon>Bacilli</taxon>
        <taxon>Bacillales</taxon>
        <taxon>Paenibacillaceae</taxon>
        <taxon>Cohnella</taxon>
    </lineage>
</organism>
<dbReference type="AlphaFoldDB" id="A0A841TVL2"/>
<evidence type="ECO:0000313" key="2">
    <source>
        <dbReference type="Proteomes" id="UP000553776"/>
    </source>
</evidence>
<name>A0A841TVL2_9BACL</name>
<dbReference type="Proteomes" id="UP000553776">
    <property type="component" value="Unassembled WGS sequence"/>
</dbReference>
<keyword evidence="2" id="KW-1185">Reference proteome</keyword>
<gene>
    <name evidence="1" type="ORF">H7B90_06300</name>
</gene>
<reference evidence="1 2" key="1">
    <citation type="submission" date="2020-08" db="EMBL/GenBank/DDBJ databases">
        <title>Cohnella phylogeny.</title>
        <authorList>
            <person name="Dunlap C."/>
        </authorList>
    </citation>
    <scope>NUCLEOTIDE SEQUENCE [LARGE SCALE GENOMIC DNA]</scope>
    <source>
        <strain evidence="1 2">DSM 25239</strain>
    </source>
</reference>
<dbReference type="RefSeq" id="WP_185134996.1">
    <property type="nucleotide sequence ID" value="NZ_BORM01000081.1"/>
</dbReference>